<dbReference type="InterPro" id="IPR034660">
    <property type="entry name" value="DinB/YfiT-like"/>
</dbReference>
<organism evidence="2">
    <name type="scientific">marine metagenome</name>
    <dbReference type="NCBI Taxonomy" id="408172"/>
    <lineage>
        <taxon>unclassified sequences</taxon>
        <taxon>metagenomes</taxon>
        <taxon>ecological metagenomes</taxon>
    </lineage>
</organism>
<dbReference type="InterPro" id="IPR024344">
    <property type="entry name" value="MDMPI_metal-binding"/>
</dbReference>
<reference evidence="2" key="1">
    <citation type="submission" date="2018-05" db="EMBL/GenBank/DDBJ databases">
        <authorList>
            <person name="Lanie J.A."/>
            <person name="Ng W.-L."/>
            <person name="Kazmierczak K.M."/>
            <person name="Andrzejewski T.M."/>
            <person name="Davidsen T.M."/>
            <person name="Wayne K.J."/>
            <person name="Tettelin H."/>
            <person name="Glass J.I."/>
            <person name="Rusch D."/>
            <person name="Podicherti R."/>
            <person name="Tsui H.-C.T."/>
            <person name="Winkler M.E."/>
        </authorList>
    </citation>
    <scope>NUCLEOTIDE SEQUENCE</scope>
</reference>
<sequence>MDVQDVAADLVAEQQALDEVVAGLDAADWAASTPSAGWAVSDQVAHLTYFDRAAATAITEPEAFRASVEELWAAARRNGGDDLTLGPFRALSSDDLLAAWRDGRTLLAKAAVTLTDDDRVEWYGPSMGARSFLTARLMEAWAHGQDVVDAVGGHRPASDRLRHVAQLGVITRRWSYANRKMAVPDVEIDVALTAPSGGRWTWGPGDAPEVIRGPAEDFCLVVTQRRHLDDTDLEVVGDAARDWLLLAQAFAGPPSDGPDSGRF</sequence>
<dbReference type="SUPFAM" id="SSF109854">
    <property type="entry name" value="DinB/YfiT-like putative metalloenzymes"/>
    <property type="match status" value="1"/>
</dbReference>
<dbReference type="InterPro" id="IPR017518">
    <property type="entry name" value="CHP03084"/>
</dbReference>
<dbReference type="InterPro" id="IPR017517">
    <property type="entry name" value="Maleyloyr_isom"/>
</dbReference>
<dbReference type="Pfam" id="PF11716">
    <property type="entry name" value="MDMPI_N"/>
    <property type="match status" value="1"/>
</dbReference>
<evidence type="ECO:0000313" key="2">
    <source>
        <dbReference type="EMBL" id="SUZ57617.1"/>
    </source>
</evidence>
<dbReference type="Gene3D" id="1.20.120.450">
    <property type="entry name" value="dinb family like domain"/>
    <property type="match status" value="1"/>
</dbReference>
<dbReference type="NCBIfam" id="TIGR03084">
    <property type="entry name" value="TIGR03084 family metal-binding protein"/>
    <property type="match status" value="1"/>
</dbReference>
<accession>A0A381NSX6</accession>
<gene>
    <name evidence="2" type="ORF">METZ01_LOCUS10471</name>
</gene>
<evidence type="ECO:0000259" key="1">
    <source>
        <dbReference type="Pfam" id="PF11716"/>
    </source>
</evidence>
<proteinExistence type="predicted"/>
<feature type="domain" description="Mycothiol-dependent maleylpyruvate isomerase metal-binding" evidence="1">
    <location>
        <begin position="12"/>
        <end position="147"/>
    </location>
</feature>
<dbReference type="NCBIfam" id="TIGR03083">
    <property type="entry name" value="maleylpyruvate isomerase family mycothiol-dependent enzyme"/>
    <property type="match status" value="1"/>
</dbReference>
<dbReference type="AlphaFoldDB" id="A0A381NSX6"/>
<dbReference type="GO" id="GO:0046872">
    <property type="term" value="F:metal ion binding"/>
    <property type="evidence" value="ECO:0007669"/>
    <property type="project" value="InterPro"/>
</dbReference>
<name>A0A381NSX6_9ZZZZ</name>
<dbReference type="EMBL" id="UINC01000568">
    <property type="protein sequence ID" value="SUZ57617.1"/>
    <property type="molecule type" value="Genomic_DNA"/>
</dbReference>
<protein>
    <recommendedName>
        <fullName evidence="1">Mycothiol-dependent maleylpyruvate isomerase metal-binding domain-containing protein</fullName>
    </recommendedName>
</protein>